<dbReference type="EMBL" id="LCDO01000015">
    <property type="protein sequence ID" value="KKS56342.1"/>
    <property type="molecule type" value="Genomic_DNA"/>
</dbReference>
<dbReference type="InterPro" id="IPR036390">
    <property type="entry name" value="WH_DNA-bd_sf"/>
</dbReference>
<dbReference type="AlphaFoldDB" id="A0A0G1A5N4"/>
<dbReference type="Pfam" id="PF02661">
    <property type="entry name" value="Fic"/>
    <property type="match status" value="1"/>
</dbReference>
<dbReference type="PANTHER" id="PTHR13504">
    <property type="entry name" value="FIDO DOMAIN-CONTAINING PROTEIN DDB_G0283145"/>
    <property type="match status" value="1"/>
</dbReference>
<dbReference type="PROSITE" id="PS51459">
    <property type="entry name" value="FIDO"/>
    <property type="match status" value="1"/>
</dbReference>
<dbReference type="SUPFAM" id="SSF46785">
    <property type="entry name" value="Winged helix' DNA-binding domain"/>
    <property type="match status" value="1"/>
</dbReference>
<dbReference type="InterPro" id="IPR036597">
    <property type="entry name" value="Fido-like_dom_sf"/>
</dbReference>
<dbReference type="GO" id="GO:0005524">
    <property type="term" value="F:ATP binding"/>
    <property type="evidence" value="ECO:0007669"/>
    <property type="project" value="UniProtKB-KW"/>
</dbReference>
<dbReference type="Gene3D" id="1.10.10.10">
    <property type="entry name" value="Winged helix-like DNA-binding domain superfamily/Winged helix DNA-binding domain"/>
    <property type="match status" value="1"/>
</dbReference>
<evidence type="ECO:0000256" key="2">
    <source>
        <dbReference type="PIRSR" id="PIRSR640198-2"/>
    </source>
</evidence>
<dbReference type="Proteomes" id="UP000034837">
    <property type="component" value="Unassembled WGS sequence"/>
</dbReference>
<feature type="binding site" evidence="2">
    <location>
        <begin position="207"/>
        <end position="214"/>
    </location>
    <ligand>
        <name>ATP</name>
        <dbReference type="ChEBI" id="CHEBI:30616"/>
    </ligand>
</feature>
<dbReference type="InterPro" id="IPR003812">
    <property type="entry name" value="Fido"/>
</dbReference>
<comment type="caution">
    <text evidence="4">The sequence shown here is derived from an EMBL/GenBank/DDBJ whole genome shotgun (WGS) entry which is preliminary data.</text>
</comment>
<evidence type="ECO:0000256" key="1">
    <source>
        <dbReference type="PIRSR" id="PIRSR640198-1"/>
    </source>
</evidence>
<keyword evidence="2" id="KW-0547">Nucleotide-binding</keyword>
<dbReference type="InterPro" id="IPR036388">
    <property type="entry name" value="WH-like_DNA-bd_sf"/>
</dbReference>
<proteinExistence type="predicted"/>
<dbReference type="PANTHER" id="PTHR13504:SF38">
    <property type="entry name" value="FIDO DOMAIN-CONTAINING PROTEIN"/>
    <property type="match status" value="1"/>
</dbReference>
<feature type="binding site" evidence="2">
    <location>
        <begin position="245"/>
        <end position="246"/>
    </location>
    <ligand>
        <name>ATP</name>
        <dbReference type="ChEBI" id="CHEBI:30616"/>
    </ligand>
</feature>
<evidence type="ECO:0000313" key="4">
    <source>
        <dbReference type="EMBL" id="KKS56342.1"/>
    </source>
</evidence>
<feature type="domain" description="Fido" evidence="3">
    <location>
        <begin position="111"/>
        <end position="272"/>
    </location>
</feature>
<sequence length="354" mass="40383">MEDIARKFDHRIKNPEPHIVALLAEIDGIRGEFKGGLRMTPQAITNLKRSTLITSAGASTRIEGAKLNDEEVEKVMHGLAVSKFADRDSQEVQGYLETLQNVFDSFQTLSLRESMVTSLHKQLLKYSNKDDTHRGGYKKKENTVGVVGPDGKVVKIMFETTPAYLTGKEMQELVDWTADALEKNRFHQLLIIANFIVEFLKIHPFEDGNGRLSRVISNLLLLRSGYTFVQYVSHEQIIERRKDEYYIALRKSQETFKTDHDTISPWLNFFLSVVQEQATKALSYLQAEKIEDTLSPKQYEVWKYLSSVKEVAPSEIVKATDMALGTVRQALDRLVELGEIKRVGRGRATRYIKV</sequence>
<reference evidence="4 5" key="1">
    <citation type="journal article" date="2015" name="Nature">
        <title>rRNA introns, odd ribosomes, and small enigmatic genomes across a large radiation of phyla.</title>
        <authorList>
            <person name="Brown C.T."/>
            <person name="Hug L.A."/>
            <person name="Thomas B.C."/>
            <person name="Sharon I."/>
            <person name="Castelle C.J."/>
            <person name="Singh A."/>
            <person name="Wilkins M.J."/>
            <person name="Williams K.H."/>
            <person name="Banfield J.F."/>
        </authorList>
    </citation>
    <scope>NUCLEOTIDE SEQUENCE [LARGE SCALE GENOMIC DNA]</scope>
</reference>
<dbReference type="SUPFAM" id="SSF140931">
    <property type="entry name" value="Fic-like"/>
    <property type="match status" value="1"/>
</dbReference>
<organism evidence="4 5">
    <name type="scientific">Candidatus Magasanikbacteria bacterium GW2011_GWA2_42_32</name>
    <dbReference type="NCBI Taxonomy" id="1619039"/>
    <lineage>
        <taxon>Bacteria</taxon>
        <taxon>Candidatus Magasanikiibacteriota</taxon>
    </lineage>
</organism>
<accession>A0A0G1A5N4</accession>
<gene>
    <name evidence="4" type="ORF">UV20_C0015G0003</name>
</gene>
<evidence type="ECO:0000313" key="5">
    <source>
        <dbReference type="Proteomes" id="UP000034837"/>
    </source>
</evidence>
<dbReference type="InterPro" id="IPR040198">
    <property type="entry name" value="Fido_containing"/>
</dbReference>
<evidence type="ECO:0000259" key="3">
    <source>
        <dbReference type="PROSITE" id="PS51459"/>
    </source>
</evidence>
<keyword evidence="2" id="KW-0067">ATP-binding</keyword>
<name>A0A0G1A5N4_9BACT</name>
<feature type="active site" evidence="1">
    <location>
        <position position="203"/>
    </location>
</feature>
<protein>
    <submittedName>
        <fullName evidence="4">Filamentation induced by cAMP protein Fic</fullName>
    </submittedName>
</protein>
<dbReference type="Gene3D" id="1.10.3290.10">
    <property type="entry name" value="Fido-like domain"/>
    <property type="match status" value="1"/>
</dbReference>